<feature type="DNA-binding region" description="H-T-H motif" evidence="4">
    <location>
        <begin position="30"/>
        <end position="49"/>
    </location>
</feature>
<dbReference type="Gene3D" id="1.10.357.10">
    <property type="entry name" value="Tetracycline Repressor, domain 2"/>
    <property type="match status" value="1"/>
</dbReference>
<evidence type="ECO:0000256" key="2">
    <source>
        <dbReference type="ARBA" id="ARBA00023125"/>
    </source>
</evidence>
<dbReference type="Pfam" id="PF00440">
    <property type="entry name" value="TetR_N"/>
    <property type="match status" value="1"/>
</dbReference>
<dbReference type="STRING" id="469378.Ccur_03670"/>
<keyword evidence="1" id="KW-0805">Transcription regulation</keyword>
<feature type="domain" description="HTH tetR-type" evidence="5">
    <location>
        <begin position="7"/>
        <end position="67"/>
    </location>
</feature>
<dbReference type="InterPro" id="IPR050109">
    <property type="entry name" value="HTH-type_TetR-like_transc_reg"/>
</dbReference>
<dbReference type="KEGG" id="ccu:Ccur_03670"/>
<evidence type="ECO:0000256" key="3">
    <source>
        <dbReference type="ARBA" id="ARBA00023163"/>
    </source>
</evidence>
<dbReference type="InterPro" id="IPR001647">
    <property type="entry name" value="HTH_TetR"/>
</dbReference>
<dbReference type="PROSITE" id="PS01081">
    <property type="entry name" value="HTH_TETR_1"/>
    <property type="match status" value="1"/>
</dbReference>
<evidence type="ECO:0000313" key="7">
    <source>
        <dbReference type="Proteomes" id="UP000000954"/>
    </source>
</evidence>
<dbReference type="EMBL" id="CP001682">
    <property type="protein sequence ID" value="ACU94092.1"/>
    <property type="molecule type" value="Genomic_DNA"/>
</dbReference>
<dbReference type="AlphaFoldDB" id="C7MMF2"/>
<sequence length="230" mass="26095">MEKARETTARRRILASALHEFRAHGFEAASLRTIADRAGVTTGAIYGYFPSKLDLFDAVVKPAGDTLAFLFEHAQEEFCALSAEEQDFPHMLTFAHDVLERLVAILYDNRQVFLVIFKNAAGTPWNNYAQRFVEVEIKGTVQYMESQALQSDASFNKVSEPLMRVLAESYFRDLFTLFCLDSCRESALENMRQLINFYHRGYEALLLGKYDKAVSGTSIQSNQLEVSGNY</sequence>
<protein>
    <submittedName>
        <fullName evidence="6">Transcriptional regulator</fullName>
    </submittedName>
</protein>
<dbReference type="PRINTS" id="PR00455">
    <property type="entry name" value="HTHTETR"/>
</dbReference>
<organism evidence="6 7">
    <name type="scientific">Cryptobacterium curtum (strain ATCC 700683 / DSM 15641 / CCUG 43107 / 12-3)</name>
    <dbReference type="NCBI Taxonomy" id="469378"/>
    <lineage>
        <taxon>Bacteria</taxon>
        <taxon>Bacillati</taxon>
        <taxon>Actinomycetota</taxon>
        <taxon>Coriobacteriia</taxon>
        <taxon>Eggerthellales</taxon>
        <taxon>Eggerthellaceae</taxon>
        <taxon>Cryptobacterium</taxon>
    </lineage>
</organism>
<proteinExistence type="predicted"/>
<accession>C7MMF2</accession>
<evidence type="ECO:0000313" key="6">
    <source>
        <dbReference type="EMBL" id="ACU94092.1"/>
    </source>
</evidence>
<dbReference type="PANTHER" id="PTHR30055">
    <property type="entry name" value="HTH-TYPE TRANSCRIPTIONAL REGULATOR RUTR"/>
    <property type="match status" value="1"/>
</dbReference>
<reference evidence="6 7" key="1">
    <citation type="journal article" date="2009" name="Stand. Genomic Sci.">
        <title>Complete genome sequence of Cryptobacterium curtum type strain (12-3).</title>
        <authorList>
            <person name="Mavrommatis K."/>
            <person name="Pukall R."/>
            <person name="Rohde C."/>
            <person name="Chen F."/>
            <person name="Sims D."/>
            <person name="Brettin T."/>
            <person name="Kuske C."/>
            <person name="Detter J.C."/>
            <person name="Han C."/>
            <person name="Lapidus A."/>
            <person name="Copeland A."/>
            <person name="Glavina Del Rio T."/>
            <person name="Nolan M."/>
            <person name="Lucas S."/>
            <person name="Tice H."/>
            <person name="Cheng J.F."/>
            <person name="Bruce D."/>
            <person name="Goodwin L."/>
            <person name="Pitluck S."/>
            <person name="Ovchinnikova G."/>
            <person name="Pati A."/>
            <person name="Ivanova N."/>
            <person name="Chen A."/>
            <person name="Palaniappan K."/>
            <person name="Chain P."/>
            <person name="D'haeseleer P."/>
            <person name="Goker M."/>
            <person name="Bristow J."/>
            <person name="Eisen J.A."/>
            <person name="Markowitz V."/>
            <person name="Hugenholtz P."/>
            <person name="Rohde M."/>
            <person name="Klenk H.P."/>
            <person name="Kyrpides N.C."/>
        </authorList>
    </citation>
    <scope>NUCLEOTIDE SEQUENCE [LARGE SCALE GENOMIC DNA]</scope>
    <source>
        <strain evidence="7">ATCC 700683 / DSM 15641 / 12-3</strain>
    </source>
</reference>
<evidence type="ECO:0000256" key="4">
    <source>
        <dbReference type="PROSITE-ProRule" id="PRU00335"/>
    </source>
</evidence>
<gene>
    <name evidence="6" type="ordered locus">Ccur_03670</name>
</gene>
<dbReference type="GO" id="GO:0000976">
    <property type="term" value="F:transcription cis-regulatory region binding"/>
    <property type="evidence" value="ECO:0007669"/>
    <property type="project" value="TreeGrafter"/>
</dbReference>
<dbReference type="SUPFAM" id="SSF46689">
    <property type="entry name" value="Homeodomain-like"/>
    <property type="match status" value="1"/>
</dbReference>
<dbReference type="eggNOG" id="COG1309">
    <property type="taxonomic scope" value="Bacteria"/>
</dbReference>
<dbReference type="PROSITE" id="PS50977">
    <property type="entry name" value="HTH_TETR_2"/>
    <property type="match status" value="1"/>
</dbReference>
<keyword evidence="7" id="KW-1185">Reference proteome</keyword>
<dbReference type="GO" id="GO:0003700">
    <property type="term" value="F:DNA-binding transcription factor activity"/>
    <property type="evidence" value="ECO:0007669"/>
    <property type="project" value="TreeGrafter"/>
</dbReference>
<evidence type="ECO:0000259" key="5">
    <source>
        <dbReference type="PROSITE" id="PS50977"/>
    </source>
</evidence>
<keyword evidence="2 4" id="KW-0238">DNA-binding</keyword>
<dbReference type="PANTHER" id="PTHR30055:SF234">
    <property type="entry name" value="HTH-TYPE TRANSCRIPTIONAL REGULATOR BETI"/>
    <property type="match status" value="1"/>
</dbReference>
<evidence type="ECO:0000256" key="1">
    <source>
        <dbReference type="ARBA" id="ARBA00023015"/>
    </source>
</evidence>
<dbReference type="InterPro" id="IPR023772">
    <property type="entry name" value="DNA-bd_HTH_TetR-type_CS"/>
</dbReference>
<dbReference type="Proteomes" id="UP000000954">
    <property type="component" value="Chromosome"/>
</dbReference>
<dbReference type="HOGENOM" id="CLU_069356_6_0_11"/>
<keyword evidence="3" id="KW-0804">Transcription</keyword>
<dbReference type="InterPro" id="IPR009057">
    <property type="entry name" value="Homeodomain-like_sf"/>
</dbReference>
<name>C7MMF2_CRYCD</name>